<protein>
    <submittedName>
        <fullName evidence="1">rRNA methylase family protein</fullName>
    </submittedName>
</protein>
<dbReference type="PANTHER" id="PTHR35276">
    <property type="entry name" value="S-ADENOSYL-L-METHIONINE-DEPENDENT METHYLTRANSFERASES SUPERFAMILY PROTEIN"/>
    <property type="match status" value="1"/>
</dbReference>
<reference evidence="1 2" key="1">
    <citation type="journal article" date="2015" name="Genome Announc.">
        <title>Expanding the biotechnology potential of lactobacilli through comparative genomics of 213 strains and associated genera.</title>
        <authorList>
            <person name="Sun Z."/>
            <person name="Harris H.M."/>
            <person name="McCann A."/>
            <person name="Guo C."/>
            <person name="Argimon S."/>
            <person name="Zhang W."/>
            <person name="Yang X."/>
            <person name="Jeffery I.B."/>
            <person name="Cooney J.C."/>
            <person name="Kagawa T.F."/>
            <person name="Liu W."/>
            <person name="Song Y."/>
            <person name="Salvetti E."/>
            <person name="Wrobel A."/>
            <person name="Rasinkangas P."/>
            <person name="Parkhill J."/>
            <person name="Rea M.C."/>
            <person name="O'Sullivan O."/>
            <person name="Ritari J."/>
            <person name="Douillard F.P."/>
            <person name="Paul Ross R."/>
            <person name="Yang R."/>
            <person name="Briner A.E."/>
            <person name="Felis G.E."/>
            <person name="de Vos W.M."/>
            <person name="Barrangou R."/>
            <person name="Klaenhammer T.R."/>
            <person name="Caufield P.W."/>
            <person name="Cui Y."/>
            <person name="Zhang H."/>
            <person name="O'Toole P.W."/>
        </authorList>
    </citation>
    <scope>NUCLEOTIDE SEQUENCE [LARGE SCALE GENOMIC DNA]</scope>
    <source>
        <strain evidence="1 2">DSM 14340</strain>
    </source>
</reference>
<keyword evidence="1" id="KW-0489">Methyltransferase</keyword>
<dbReference type="SUPFAM" id="SSF53335">
    <property type="entry name" value="S-adenosyl-L-methionine-dependent methyltransferases"/>
    <property type="match status" value="1"/>
</dbReference>
<evidence type="ECO:0000313" key="2">
    <source>
        <dbReference type="Proteomes" id="UP000051264"/>
    </source>
</evidence>
<sequence>MILTDPVQFAHQLLAKAIRPGDIVIDATVGYGHDTHFLAEKVADFGHVYGFDLQESALDICTDRLTKANLHQQVTLYNQGHERIITALAPDLKVQAAIFSLGILSAETATQTTLPNTTISAYHQILSRLNRGGLLVFVSETQFNPSDEEINYLVADLTHLNPDHYQVSRYQGINHSSGQVLAIEKK</sequence>
<dbReference type="eggNOG" id="COG4123">
    <property type="taxonomic scope" value="Bacteria"/>
</dbReference>
<dbReference type="OrthoDB" id="9792989at2"/>
<dbReference type="InterPro" id="IPR029063">
    <property type="entry name" value="SAM-dependent_MTases_sf"/>
</dbReference>
<dbReference type="Pfam" id="PF06962">
    <property type="entry name" value="rRNA_methylase"/>
    <property type="match status" value="1"/>
</dbReference>
<dbReference type="Gene3D" id="3.40.50.150">
    <property type="entry name" value="Vaccinia Virus protein VP39"/>
    <property type="match status" value="1"/>
</dbReference>
<dbReference type="EMBL" id="AZEX01000006">
    <property type="protein sequence ID" value="KRL61783.1"/>
    <property type="molecule type" value="Genomic_DNA"/>
</dbReference>
<accession>A0A0R1RXP0</accession>
<dbReference type="Proteomes" id="UP000051264">
    <property type="component" value="Unassembled WGS sequence"/>
</dbReference>
<dbReference type="GO" id="GO:0008168">
    <property type="term" value="F:methyltransferase activity"/>
    <property type="evidence" value="ECO:0007669"/>
    <property type="project" value="UniProtKB-KW"/>
</dbReference>
<organism evidence="1 2">
    <name type="scientific">Latilactobacillus fuchuensis DSM 14340 = JCM 11249</name>
    <dbReference type="NCBI Taxonomy" id="1423747"/>
    <lineage>
        <taxon>Bacteria</taxon>
        <taxon>Bacillati</taxon>
        <taxon>Bacillota</taxon>
        <taxon>Bacilli</taxon>
        <taxon>Lactobacillales</taxon>
        <taxon>Lactobacillaceae</taxon>
        <taxon>Latilactobacillus</taxon>
    </lineage>
</organism>
<proteinExistence type="predicted"/>
<name>A0A0R1RXP0_9LACO</name>
<evidence type="ECO:0000313" key="1">
    <source>
        <dbReference type="EMBL" id="KRL61783.1"/>
    </source>
</evidence>
<keyword evidence="1" id="KW-0808">Transferase</keyword>
<gene>
    <name evidence="1" type="ORF">FC69_GL002008</name>
</gene>
<dbReference type="STRING" id="1423747.FC69_GL002008"/>
<dbReference type="RefSeq" id="WP_056950057.1">
    <property type="nucleotide sequence ID" value="NZ_AZEX01000006.1"/>
</dbReference>
<dbReference type="AlphaFoldDB" id="A0A0R1RXP0"/>
<dbReference type="GO" id="GO:0032259">
    <property type="term" value="P:methylation"/>
    <property type="evidence" value="ECO:0007669"/>
    <property type="project" value="UniProtKB-KW"/>
</dbReference>
<dbReference type="InterPro" id="IPR010719">
    <property type="entry name" value="MnmM_MeTrfase"/>
</dbReference>
<comment type="caution">
    <text evidence="1">The sequence shown here is derived from an EMBL/GenBank/DDBJ whole genome shotgun (WGS) entry which is preliminary data.</text>
</comment>
<dbReference type="PANTHER" id="PTHR35276:SF1">
    <property type="entry name" value="TRNA (MNM(5)S(2)U34)-METHYLTRANSFERASE, CHLOROPLASTIC"/>
    <property type="match status" value="1"/>
</dbReference>
<dbReference type="PATRIC" id="fig|1423747.3.peg.2042"/>